<proteinExistence type="predicted"/>
<gene>
    <name evidence="8" type="primary">hybA</name>
    <name evidence="8" type="ORF">TST_1147</name>
</gene>
<dbReference type="GO" id="GO:0046872">
    <property type="term" value="F:metal ion binding"/>
    <property type="evidence" value="ECO:0007669"/>
    <property type="project" value="UniProtKB-KW"/>
</dbReference>
<dbReference type="InterPro" id="IPR017896">
    <property type="entry name" value="4Fe4S_Fe-S-bd"/>
</dbReference>
<evidence type="ECO:0000256" key="6">
    <source>
        <dbReference type="ARBA" id="ARBA00023014"/>
    </source>
</evidence>
<evidence type="ECO:0000313" key="8">
    <source>
        <dbReference type="EMBL" id="BAT71939.1"/>
    </source>
</evidence>
<dbReference type="PROSITE" id="PS51379">
    <property type="entry name" value="4FE4S_FER_2"/>
    <property type="match status" value="3"/>
</dbReference>
<dbReference type="InterPro" id="IPR006311">
    <property type="entry name" value="TAT_signal"/>
</dbReference>
<keyword evidence="2" id="KW-0004">4Fe-4S</keyword>
<dbReference type="GO" id="GO:0051539">
    <property type="term" value="F:4 iron, 4 sulfur cluster binding"/>
    <property type="evidence" value="ECO:0007669"/>
    <property type="project" value="UniProtKB-KW"/>
</dbReference>
<dbReference type="SUPFAM" id="SSF54862">
    <property type="entry name" value="4Fe-4S ferredoxins"/>
    <property type="match status" value="1"/>
</dbReference>
<dbReference type="STRING" id="1298851.TST_1147"/>
<evidence type="ECO:0000256" key="2">
    <source>
        <dbReference type="ARBA" id="ARBA00022485"/>
    </source>
</evidence>
<reference evidence="9" key="1">
    <citation type="journal article" date="2018" name="Science">
        <title>A primordial and reversible TCA cycle in a facultatively chemolithoautotrophic thermophile.</title>
        <authorList>
            <person name="Nunoura T."/>
            <person name="Chikaraishi Y."/>
            <person name="Izaki R."/>
            <person name="Suwa T."/>
            <person name="Sato T."/>
            <person name="Harada T."/>
            <person name="Mori K."/>
            <person name="Kato Y."/>
            <person name="Miyazaki M."/>
            <person name="Shimamura S."/>
            <person name="Yanagawa K."/>
            <person name="Shuto A."/>
            <person name="Ohkouchi N."/>
            <person name="Fujita N."/>
            <person name="Takaki Y."/>
            <person name="Atomi H."/>
            <person name="Takai K."/>
        </authorList>
    </citation>
    <scope>NUCLEOTIDE SEQUENCE [LARGE SCALE GENOMIC DNA]</scope>
    <source>
        <strain evidence="9">DSM 17441 / JCM 13301 / NBRC 103674 / ABI70S6</strain>
    </source>
</reference>
<dbReference type="EMBL" id="AP013035">
    <property type="protein sequence ID" value="BAT71939.1"/>
    <property type="molecule type" value="Genomic_DNA"/>
</dbReference>
<evidence type="ECO:0000256" key="1">
    <source>
        <dbReference type="ARBA" id="ARBA00004196"/>
    </source>
</evidence>
<dbReference type="Gene3D" id="3.30.70.20">
    <property type="match status" value="2"/>
</dbReference>
<feature type="domain" description="4Fe-4S ferredoxin-type" evidence="7">
    <location>
        <begin position="42"/>
        <end position="72"/>
    </location>
</feature>
<accession>A0A0S3QUE3</accession>
<comment type="subcellular location">
    <subcellularLocation>
        <location evidence="1">Cell envelope</location>
    </subcellularLocation>
</comment>
<dbReference type="PANTHER" id="PTHR43545:SF1">
    <property type="entry name" value="HYDROGENASE-2 OPERON PROTEIN HYBA"/>
    <property type="match status" value="1"/>
</dbReference>
<dbReference type="PANTHER" id="PTHR43545">
    <property type="entry name" value="FORMATE DEHYDROGENASE, NITRATE-INDUCIBLE, IRON-SULFUR SUBUNIT"/>
    <property type="match status" value="1"/>
</dbReference>
<dbReference type="Pfam" id="PF13247">
    <property type="entry name" value="Fer4_11"/>
    <property type="match status" value="1"/>
</dbReference>
<dbReference type="AlphaFoldDB" id="A0A0S3QUE3"/>
<dbReference type="InterPro" id="IPR017900">
    <property type="entry name" value="4Fe4S_Fe_S_CS"/>
</dbReference>
<organism evidence="8 9">
    <name type="scientific">Thermosulfidibacter takaii (strain DSM 17441 / JCM 13301 / NBRC 103674 / ABI70S6)</name>
    <dbReference type="NCBI Taxonomy" id="1298851"/>
    <lineage>
        <taxon>Bacteria</taxon>
        <taxon>Pseudomonadati</taxon>
        <taxon>Thermosulfidibacterota</taxon>
        <taxon>Thermosulfidibacteria</taxon>
        <taxon>Thermosulfidibacterales</taxon>
        <taxon>Thermosulfidibacteraceae</taxon>
    </lineage>
</organism>
<feature type="domain" description="4Fe-4S ferredoxin-type" evidence="7">
    <location>
        <begin position="131"/>
        <end position="160"/>
    </location>
</feature>
<dbReference type="PROSITE" id="PS00198">
    <property type="entry name" value="4FE4S_FER_1"/>
    <property type="match status" value="1"/>
</dbReference>
<dbReference type="KEGG" id="ttk:TST_1147"/>
<dbReference type="OrthoDB" id="9779457at2"/>
<dbReference type="PROSITE" id="PS51318">
    <property type="entry name" value="TAT"/>
    <property type="match status" value="1"/>
</dbReference>
<evidence type="ECO:0000256" key="4">
    <source>
        <dbReference type="ARBA" id="ARBA00022737"/>
    </source>
</evidence>
<keyword evidence="5" id="KW-0408">Iron</keyword>
<dbReference type="InterPro" id="IPR051555">
    <property type="entry name" value="FDH_Electron_Transfer_Unit"/>
</dbReference>
<dbReference type="CDD" id="cd10561">
    <property type="entry name" value="HybA_like"/>
    <property type="match status" value="1"/>
</dbReference>
<protein>
    <submittedName>
        <fullName evidence="8">Hydrogenase 2 protein HybA</fullName>
    </submittedName>
</protein>
<keyword evidence="3" id="KW-0479">Metal-binding</keyword>
<keyword evidence="4" id="KW-0677">Repeat</keyword>
<keyword evidence="9" id="KW-1185">Reference proteome</keyword>
<dbReference type="GO" id="GO:0030313">
    <property type="term" value="C:cell envelope"/>
    <property type="evidence" value="ECO:0007669"/>
    <property type="project" value="UniProtKB-SubCell"/>
</dbReference>
<feature type="domain" description="4Fe-4S ferredoxin-type" evidence="7">
    <location>
        <begin position="98"/>
        <end position="129"/>
    </location>
</feature>
<keyword evidence="6" id="KW-0411">Iron-sulfur</keyword>
<evidence type="ECO:0000313" key="9">
    <source>
        <dbReference type="Proteomes" id="UP000063234"/>
    </source>
</evidence>
<dbReference type="NCBIfam" id="NF008134">
    <property type="entry name" value="PRK10882.1"/>
    <property type="match status" value="1"/>
</dbReference>
<evidence type="ECO:0000259" key="7">
    <source>
        <dbReference type="PROSITE" id="PS51379"/>
    </source>
</evidence>
<dbReference type="RefSeq" id="WP_068549934.1">
    <property type="nucleotide sequence ID" value="NZ_AP013035.1"/>
</dbReference>
<name>A0A0S3QUE3_THET7</name>
<evidence type="ECO:0000256" key="5">
    <source>
        <dbReference type="ARBA" id="ARBA00023004"/>
    </source>
</evidence>
<dbReference type="Proteomes" id="UP000063234">
    <property type="component" value="Chromosome"/>
</dbReference>
<sequence>MEKKEVNKGRRDFLKKASVAVGLSVLPTTSSARTVGNADEYYGMLYDATKCIGCKSCMVACKKANHLPPEPDAEGLHDAPKDLSAKTVNIIKLYKDGDKFSFVKRQCMHCVDPTCVSVCPVGAMRKDPVTGIVYWDSSRCIGCRYCMMACPFNIPKFEWDQTFPHIVKCFLCKDTNLKTKGIPACCEVCPTGAVIFGKRGELLEEAKRRIRDNPGGYIPKVYGEKEVGGTQVLYLASIDFAKLGFPKITSESPAEFSRRIHHGIYKVVMPPLITIGALYSLLHIRYRAEEGKNEKGKEE</sequence>
<evidence type="ECO:0000256" key="3">
    <source>
        <dbReference type="ARBA" id="ARBA00022723"/>
    </source>
</evidence>